<evidence type="ECO:0000313" key="2">
    <source>
        <dbReference type="Proteomes" id="UP001601059"/>
    </source>
</evidence>
<sequence>MSIPTVLKEYITQKYFRRFHTRERLDKFQQKKIQRHLKFVLSHSDFYKKYFSSFSIKNWTTLPTINKEMMMQYFDELNTVGIQKDEAFQIAFRAEKDREFSPTINGITIGLSSGTSGNRGLFIVSPRERFRWAGVVLAKLLPGGLLTNHRIAFFLRANSNLYTTTKSKKIQFSFFDLMDDFGNHVDRLNQYEPTILVAPPSMLRFLAETKLAGKLEIDPIKVISVAEVLEDIDKNIISKAFNQKVHQVYQCTEGFLGASCEHGTLHMNEDIIAVQKEYVDEDEWRFTPIITDFSRTSQPIIRYHLNDILIERKESCPCGSPFLAIDRIEGRTDDVFYLRKMEDEELRPIFPDFFRRAMMESSDYISEYRVIQSSPQLLEIQIKWEKGYNEQKQVEESIHHLCESFSVSKPEIHFVSYAEQVKGVKLRRIERRPFVIE</sequence>
<name>A0ABW6KGT0_9BACI</name>
<keyword evidence="2" id="KW-1185">Reference proteome</keyword>
<comment type="caution">
    <text evidence="1">The sequence shown here is derived from an EMBL/GenBank/DDBJ whole genome shotgun (WGS) entry which is preliminary data.</text>
</comment>
<reference evidence="1 2" key="1">
    <citation type="submission" date="2024-08" db="EMBL/GenBank/DDBJ databases">
        <title>Two novel Cytobacillus novel species.</title>
        <authorList>
            <person name="Liu G."/>
        </authorList>
    </citation>
    <scope>NUCLEOTIDE SEQUENCE [LARGE SCALE GENOMIC DNA]</scope>
    <source>
        <strain evidence="1 2">FJAT-54145</strain>
    </source>
</reference>
<dbReference type="SUPFAM" id="SSF56801">
    <property type="entry name" value="Acetyl-CoA synthetase-like"/>
    <property type="match status" value="1"/>
</dbReference>
<gene>
    <name evidence="1" type="ORF">ACFYKX_15685</name>
</gene>
<dbReference type="EMBL" id="JBIACK010000008">
    <property type="protein sequence ID" value="MFE8702038.1"/>
    <property type="molecule type" value="Genomic_DNA"/>
</dbReference>
<evidence type="ECO:0000313" key="1">
    <source>
        <dbReference type="EMBL" id="MFE8702038.1"/>
    </source>
</evidence>
<dbReference type="Gene3D" id="3.40.50.12780">
    <property type="entry name" value="N-terminal domain of ligase-like"/>
    <property type="match status" value="1"/>
</dbReference>
<dbReference type="Proteomes" id="UP001601059">
    <property type="component" value="Unassembled WGS sequence"/>
</dbReference>
<proteinExistence type="predicted"/>
<dbReference type="NCBIfam" id="TIGR02304">
    <property type="entry name" value="aden_form_hyp"/>
    <property type="match status" value="1"/>
</dbReference>
<dbReference type="InterPro" id="IPR042099">
    <property type="entry name" value="ANL_N_sf"/>
</dbReference>
<dbReference type="PANTHER" id="PTHR36932:SF1">
    <property type="entry name" value="CAPSULAR POLYSACCHARIDE BIOSYNTHESIS PROTEIN"/>
    <property type="match status" value="1"/>
</dbReference>
<dbReference type="RefSeq" id="WP_389362006.1">
    <property type="nucleotide sequence ID" value="NZ_JBIACK010000008.1"/>
</dbReference>
<accession>A0ABW6KGT0</accession>
<organism evidence="1 2">
    <name type="scientific">Cytobacillus spartinae</name>
    <dbReference type="NCBI Taxonomy" id="3299023"/>
    <lineage>
        <taxon>Bacteria</taxon>
        <taxon>Bacillati</taxon>
        <taxon>Bacillota</taxon>
        <taxon>Bacilli</taxon>
        <taxon>Bacillales</taxon>
        <taxon>Bacillaceae</taxon>
        <taxon>Cytobacillus</taxon>
    </lineage>
</organism>
<dbReference type="InterPro" id="IPR012685">
    <property type="entry name" value="CHP02304_F390_synth-rel"/>
</dbReference>
<dbReference type="PANTHER" id="PTHR36932">
    <property type="entry name" value="CAPSULAR POLYSACCHARIDE BIOSYNTHESIS PROTEIN"/>
    <property type="match status" value="1"/>
</dbReference>
<dbReference type="InterPro" id="IPR053158">
    <property type="entry name" value="CapK_Type1_Caps_Biosynth"/>
</dbReference>
<protein>
    <submittedName>
        <fullName evidence="1">F390 synthetase-related protein</fullName>
    </submittedName>
</protein>